<evidence type="ECO:0000313" key="5">
    <source>
        <dbReference type="EMBL" id="RKD76341.1"/>
    </source>
</evidence>
<dbReference type="OrthoDB" id="9796186at2"/>
<dbReference type="Pfam" id="PF00356">
    <property type="entry name" value="LacI"/>
    <property type="match status" value="1"/>
</dbReference>
<dbReference type="InterPro" id="IPR046335">
    <property type="entry name" value="LacI/GalR-like_sensor"/>
</dbReference>
<dbReference type="RefSeq" id="WP_120191752.1">
    <property type="nucleotide sequence ID" value="NZ_RAPK01000006.1"/>
</dbReference>
<accession>A0A419V8C7</accession>
<dbReference type="Pfam" id="PF13377">
    <property type="entry name" value="Peripla_BP_3"/>
    <property type="match status" value="1"/>
</dbReference>
<evidence type="ECO:0000259" key="4">
    <source>
        <dbReference type="PROSITE" id="PS50932"/>
    </source>
</evidence>
<dbReference type="SUPFAM" id="SSF47413">
    <property type="entry name" value="lambda repressor-like DNA-binding domains"/>
    <property type="match status" value="1"/>
</dbReference>
<dbReference type="SUPFAM" id="SSF53822">
    <property type="entry name" value="Periplasmic binding protein-like I"/>
    <property type="match status" value="1"/>
</dbReference>
<comment type="caution">
    <text evidence="5">The sequence shown here is derived from an EMBL/GenBank/DDBJ whole genome shotgun (WGS) entry which is preliminary data.</text>
</comment>
<keyword evidence="1" id="KW-0805">Transcription regulation</keyword>
<dbReference type="GO" id="GO:0000976">
    <property type="term" value="F:transcription cis-regulatory region binding"/>
    <property type="evidence" value="ECO:0007669"/>
    <property type="project" value="TreeGrafter"/>
</dbReference>
<dbReference type="AlphaFoldDB" id="A0A419V8C7"/>
<sequence>MKITVTSNDVAKRAGVSQSTVSRVINNYPYIREETRQKVLKTIEEMGFTPDEVARSLNKRKTATIGLIVGDISNSFFAETAKIIISEARKRGFDVILSDTDHEKENLKKSIDMLVGKRVEGIIIGSVERTEEEVERLYHSQTPVVLYNTRTDESPCDYFVLDNEKGARIAMNYLFQKQHQRIGFVSPSAKYSTLHERMEGYRQALLEKGIPYDPELVYNQPLEAEEIKKYLTSILSMPDPVTAVFAASDQIAVTLLEHCKRMNISVPEELAVIGFDDIHLSSNPFIDLTTVSQKHQVMSLSAVERLIELIQAKEKAPRHVQEIMEPELIERSTT</sequence>
<dbReference type="Gene3D" id="1.10.260.40">
    <property type="entry name" value="lambda repressor-like DNA-binding domains"/>
    <property type="match status" value="1"/>
</dbReference>
<dbReference type="InterPro" id="IPR010982">
    <property type="entry name" value="Lambda_DNA-bd_dom_sf"/>
</dbReference>
<organism evidence="5 6">
    <name type="scientific">Sinobaca qinghaiensis</name>
    <dbReference type="NCBI Taxonomy" id="342944"/>
    <lineage>
        <taxon>Bacteria</taxon>
        <taxon>Bacillati</taxon>
        <taxon>Bacillota</taxon>
        <taxon>Bacilli</taxon>
        <taxon>Bacillales</taxon>
        <taxon>Sporolactobacillaceae</taxon>
        <taxon>Sinobaca</taxon>
    </lineage>
</organism>
<dbReference type="PANTHER" id="PTHR30146">
    <property type="entry name" value="LACI-RELATED TRANSCRIPTIONAL REPRESSOR"/>
    <property type="match status" value="1"/>
</dbReference>
<proteinExistence type="predicted"/>
<evidence type="ECO:0000313" key="6">
    <source>
        <dbReference type="Proteomes" id="UP000285120"/>
    </source>
</evidence>
<gene>
    <name evidence="5" type="ORF">ATL39_0557</name>
</gene>
<dbReference type="InterPro" id="IPR000843">
    <property type="entry name" value="HTH_LacI"/>
</dbReference>
<evidence type="ECO:0000256" key="1">
    <source>
        <dbReference type="ARBA" id="ARBA00023015"/>
    </source>
</evidence>
<dbReference type="Proteomes" id="UP000285120">
    <property type="component" value="Unassembled WGS sequence"/>
</dbReference>
<dbReference type="PROSITE" id="PS50932">
    <property type="entry name" value="HTH_LACI_2"/>
    <property type="match status" value="1"/>
</dbReference>
<feature type="domain" description="HTH lacI-type" evidence="4">
    <location>
        <begin position="5"/>
        <end position="59"/>
    </location>
</feature>
<dbReference type="PRINTS" id="PR00036">
    <property type="entry name" value="HTHLACI"/>
</dbReference>
<dbReference type="CDD" id="cd01392">
    <property type="entry name" value="HTH_LacI"/>
    <property type="match status" value="1"/>
</dbReference>
<dbReference type="GO" id="GO:0003700">
    <property type="term" value="F:DNA-binding transcription factor activity"/>
    <property type="evidence" value="ECO:0007669"/>
    <property type="project" value="TreeGrafter"/>
</dbReference>
<dbReference type="CDD" id="cd06267">
    <property type="entry name" value="PBP1_LacI_sugar_binding-like"/>
    <property type="match status" value="1"/>
</dbReference>
<name>A0A419V8C7_9BACL</name>
<reference evidence="5 6" key="1">
    <citation type="submission" date="2018-09" db="EMBL/GenBank/DDBJ databases">
        <title>Genomic Encyclopedia of Archaeal and Bacterial Type Strains, Phase II (KMG-II): from individual species to whole genera.</title>
        <authorList>
            <person name="Goeker M."/>
        </authorList>
    </citation>
    <scope>NUCLEOTIDE SEQUENCE [LARGE SCALE GENOMIC DNA]</scope>
    <source>
        <strain evidence="5 6">DSM 17008</strain>
    </source>
</reference>
<dbReference type="EMBL" id="RAPK01000006">
    <property type="protein sequence ID" value="RKD76341.1"/>
    <property type="molecule type" value="Genomic_DNA"/>
</dbReference>
<dbReference type="Gene3D" id="3.40.50.2300">
    <property type="match status" value="2"/>
</dbReference>
<evidence type="ECO:0000256" key="2">
    <source>
        <dbReference type="ARBA" id="ARBA00023125"/>
    </source>
</evidence>
<dbReference type="InterPro" id="IPR028082">
    <property type="entry name" value="Peripla_BP_I"/>
</dbReference>
<keyword evidence="2" id="KW-0238">DNA-binding</keyword>
<protein>
    <submittedName>
        <fullName evidence="5">LacI family transcriptional regulator</fullName>
    </submittedName>
</protein>
<keyword evidence="6" id="KW-1185">Reference proteome</keyword>
<evidence type="ECO:0000256" key="3">
    <source>
        <dbReference type="ARBA" id="ARBA00023163"/>
    </source>
</evidence>
<dbReference type="PANTHER" id="PTHR30146:SF109">
    <property type="entry name" value="HTH-TYPE TRANSCRIPTIONAL REGULATOR GALS"/>
    <property type="match status" value="1"/>
</dbReference>
<dbReference type="SMART" id="SM00354">
    <property type="entry name" value="HTH_LACI"/>
    <property type="match status" value="1"/>
</dbReference>
<keyword evidence="3" id="KW-0804">Transcription</keyword>